<dbReference type="InterPro" id="IPR010255">
    <property type="entry name" value="Haem_peroxidase_sf"/>
</dbReference>
<dbReference type="SUPFAM" id="SSF52343">
    <property type="entry name" value="Ferredoxin reductase-like, C-terminal NADP-linked domain"/>
    <property type="match status" value="1"/>
</dbReference>
<dbReference type="InterPro" id="IPR036400">
    <property type="entry name" value="Cyt_B5-like_heme/steroid_sf"/>
</dbReference>
<evidence type="ECO:0000256" key="4">
    <source>
        <dbReference type="ARBA" id="ARBA00023180"/>
    </source>
</evidence>
<dbReference type="InterPro" id="IPR019791">
    <property type="entry name" value="Haem_peroxidase_animal"/>
</dbReference>
<dbReference type="Pfam" id="PF00173">
    <property type="entry name" value="Cyt-b5"/>
    <property type="match status" value="1"/>
</dbReference>
<dbReference type="GO" id="GO:0020037">
    <property type="term" value="F:heme binding"/>
    <property type="evidence" value="ECO:0007669"/>
    <property type="project" value="InterPro"/>
</dbReference>
<dbReference type="SUPFAM" id="SSF48113">
    <property type="entry name" value="Heme-dependent peroxidases"/>
    <property type="match status" value="1"/>
</dbReference>
<dbReference type="InterPro" id="IPR039261">
    <property type="entry name" value="FNR_nucleotide-bd"/>
</dbReference>
<evidence type="ECO:0000256" key="7">
    <source>
        <dbReference type="SAM" id="Phobius"/>
    </source>
</evidence>
<evidence type="ECO:0000259" key="9">
    <source>
        <dbReference type="PROSITE" id="PS50255"/>
    </source>
</evidence>
<dbReference type="SUPFAM" id="SSF63380">
    <property type="entry name" value="Riboflavin synthase domain-like"/>
    <property type="match status" value="1"/>
</dbReference>
<feature type="binding site" description="axial binding residue" evidence="5">
    <location>
        <position position="354"/>
    </location>
    <ligand>
        <name>heme b</name>
        <dbReference type="ChEBI" id="CHEBI:60344"/>
    </ligand>
    <ligandPart>
        <name>Fe</name>
        <dbReference type="ChEBI" id="CHEBI:18248"/>
    </ligandPart>
</feature>
<keyword evidence="4" id="KW-0325">Glycoprotein</keyword>
<dbReference type="SMART" id="SM00664">
    <property type="entry name" value="DoH"/>
    <property type="match status" value="1"/>
</dbReference>
<protein>
    <submittedName>
        <fullName evidence="11">1802_t:CDS:1</fullName>
    </submittedName>
</protein>
<keyword evidence="7" id="KW-0812">Transmembrane</keyword>
<evidence type="ECO:0000256" key="3">
    <source>
        <dbReference type="ARBA" id="ARBA00023002"/>
    </source>
</evidence>
<dbReference type="GO" id="GO:0046872">
    <property type="term" value="F:metal ion binding"/>
    <property type="evidence" value="ECO:0007669"/>
    <property type="project" value="UniProtKB-KW"/>
</dbReference>
<dbReference type="PROSITE" id="PS50255">
    <property type="entry name" value="CYTOCHROME_B5_2"/>
    <property type="match status" value="1"/>
</dbReference>
<name>A0A9N9GDP5_9GLOM</name>
<feature type="region of interest" description="Disordered" evidence="6">
    <location>
        <begin position="1437"/>
        <end position="1511"/>
    </location>
</feature>
<feature type="transmembrane region" description="Helical" evidence="7">
    <location>
        <begin position="801"/>
        <end position="823"/>
    </location>
</feature>
<comment type="caution">
    <text evidence="11">The sequence shown here is derived from an EMBL/GenBank/DDBJ whole genome shotgun (WGS) entry which is preliminary data.</text>
</comment>
<dbReference type="PROSITE" id="PS50836">
    <property type="entry name" value="DOMON"/>
    <property type="match status" value="1"/>
</dbReference>
<gene>
    <name evidence="11" type="ORF">DERYTH_LOCUS7342</name>
</gene>
<dbReference type="EMBL" id="CAJVPY010003552">
    <property type="protein sequence ID" value="CAG8594851.1"/>
    <property type="molecule type" value="Genomic_DNA"/>
</dbReference>
<reference evidence="11" key="1">
    <citation type="submission" date="2021-06" db="EMBL/GenBank/DDBJ databases">
        <authorList>
            <person name="Kallberg Y."/>
            <person name="Tangrot J."/>
            <person name="Rosling A."/>
        </authorList>
    </citation>
    <scope>NUCLEOTIDE SEQUENCE</scope>
    <source>
        <strain evidence="11">MA453B</strain>
    </source>
</reference>
<dbReference type="InterPro" id="IPR001199">
    <property type="entry name" value="Cyt_B5-like_heme/steroid-bd"/>
</dbReference>
<dbReference type="CDD" id="cd09631">
    <property type="entry name" value="DOMON_DOH"/>
    <property type="match status" value="1"/>
</dbReference>
<dbReference type="Pfam" id="PF00175">
    <property type="entry name" value="NAD_binding_1"/>
    <property type="match status" value="1"/>
</dbReference>
<keyword evidence="3" id="KW-0560">Oxidoreductase</keyword>
<feature type="transmembrane region" description="Helical" evidence="7">
    <location>
        <begin position="736"/>
        <end position="760"/>
    </location>
</feature>
<dbReference type="PANTHER" id="PTHR11475:SF4">
    <property type="entry name" value="CHORION PEROXIDASE"/>
    <property type="match status" value="1"/>
</dbReference>
<dbReference type="InterPro" id="IPR045266">
    <property type="entry name" value="DOH_DOMON"/>
</dbReference>
<feature type="signal peptide" evidence="8">
    <location>
        <begin position="1"/>
        <end position="26"/>
    </location>
</feature>
<comment type="subcellular location">
    <subcellularLocation>
        <location evidence="1">Secreted</location>
    </subcellularLocation>
</comment>
<feature type="transmembrane region" description="Helical" evidence="7">
    <location>
        <begin position="772"/>
        <end position="795"/>
    </location>
</feature>
<dbReference type="Gene3D" id="2.40.30.10">
    <property type="entry name" value="Translation factors"/>
    <property type="match status" value="1"/>
</dbReference>
<feature type="non-terminal residue" evidence="11">
    <location>
        <position position="1"/>
    </location>
</feature>
<dbReference type="PANTHER" id="PTHR11475">
    <property type="entry name" value="OXIDASE/PEROXIDASE"/>
    <property type="match status" value="1"/>
</dbReference>
<dbReference type="InterPro" id="IPR008333">
    <property type="entry name" value="Cbr1-like_FAD-bd_dom"/>
</dbReference>
<dbReference type="Proteomes" id="UP000789405">
    <property type="component" value="Unassembled WGS sequence"/>
</dbReference>
<dbReference type="Gene3D" id="3.40.50.80">
    <property type="entry name" value="Nucleotide-binding domain of ferredoxin-NADP reductase (FNR) module"/>
    <property type="match status" value="1"/>
</dbReference>
<evidence type="ECO:0000313" key="11">
    <source>
        <dbReference type="EMBL" id="CAG8594851.1"/>
    </source>
</evidence>
<dbReference type="PRINTS" id="PR00457">
    <property type="entry name" value="ANPEROXIDASE"/>
</dbReference>
<evidence type="ECO:0000259" key="10">
    <source>
        <dbReference type="PROSITE" id="PS50836"/>
    </source>
</evidence>
<dbReference type="InterPro" id="IPR017938">
    <property type="entry name" value="Riboflavin_synthase-like_b-brl"/>
</dbReference>
<dbReference type="Gene3D" id="3.10.120.10">
    <property type="entry name" value="Cytochrome b5-like heme/steroid binding domain"/>
    <property type="match status" value="1"/>
</dbReference>
<feature type="domain" description="DOMON" evidence="10">
    <location>
        <begin position="574"/>
        <end position="697"/>
    </location>
</feature>
<dbReference type="InterPro" id="IPR001433">
    <property type="entry name" value="OxRdtase_FAD/NAD-bd"/>
</dbReference>
<organism evidence="11 12">
    <name type="scientific">Dentiscutata erythropus</name>
    <dbReference type="NCBI Taxonomy" id="1348616"/>
    <lineage>
        <taxon>Eukaryota</taxon>
        <taxon>Fungi</taxon>
        <taxon>Fungi incertae sedis</taxon>
        <taxon>Mucoromycota</taxon>
        <taxon>Glomeromycotina</taxon>
        <taxon>Glomeromycetes</taxon>
        <taxon>Diversisporales</taxon>
        <taxon>Gigasporaceae</taxon>
        <taxon>Dentiscutata</taxon>
    </lineage>
</organism>
<keyword evidence="12" id="KW-1185">Reference proteome</keyword>
<dbReference type="Pfam" id="PF03351">
    <property type="entry name" value="DOMON"/>
    <property type="match status" value="1"/>
</dbReference>
<proteinExistence type="predicted"/>
<keyword evidence="5" id="KW-0349">Heme</keyword>
<accession>A0A9N9GDP5</accession>
<sequence>MLPYACFLQTLIFYINFLSFFSPANCDRFIDGSDNNLIYPTAGTPNQPFLRENTETNYNADGSPVNSPTALLYGTNVTAQTKATIKCTDPLPNGTYPMPRCYSDIMCMYIVQQNDINTISSYLSNRSTSHLATFFAQYISFDITSSKNTLNTYPMFLPADDPFYVLNGSSPNSPQIDVNFLPANRSAGNDGTNQFTSGINQVTPFLDLNNIYSSNDTLMLNKFRDTSSKRGKLKVSIASNGDYYPPKDSTGDYDLGATSTRSRNIFTLAIQTIWIREHNRMCDELYQIHQDSWTDDQYFQEARRWTTAFYQKTVAEEYIGAVLGRPLPAYQSYNPNIKPGIDTFFATVSFRYGHSELSDTYQIRDDYGDVLTNVALNDIKDLTLLESFGVEKVLLSMILQRQEEVNIFMVNSTKKAIGPDKNTYDIAAFDLIRSRDRVRQFFNLPLAQTFADISNRTDIQANLAKLYPDVDHVEALVGVMCEPHLDGSNFGMTMNASITTQFSNIRDSDRFWYENEGMFTKEEQLILRNTTLRDIIVRNINSAGFPQNIWSVQPIFKIDSSQDVSYPNSIKNWPQYIVSYNVDHYYIYFKVQLQTFNGNGWFGMGFNPDDNGMTNADFIIGSVSNGNNVLLANYVAVSGGYHPPTLDPNQDPDLASSLSYSFVNDIAVITFKRALSPTAIGRKKILHGQTKFIMAYNPNSHILSYHQNNRILQLIDFYSGEISSSTATQLKMATHLVHGLGMIVTWCIVFPGSIFFVRYYKHHHMHLKYHRFFQLVGSISVSTFGAAAITTVVSVQTPHAWLGLCVYVASFIETAFGLIAMWGQTAVVSVNKGYPRLTKRFHQIFGGTLLIAACNTTWWTVAYLCWIFLLIFHFVMGELWWRFEIFRKFRPSEEEKEKKILLHSHISLDDYTKLPEYTWEEFNERVQFGAYLVVCDGLVVDIRKWINSHPGGSHILEKVIGTDITNDFYNKHKYNYINEEFDSPEVPLISNGNPGMKSSMLEKYTNHLRGNIAPQERSSVSDIIDNFNSKYYTNVPLAQHTHSRFATQTMASMVIARIKENENTLDGAPFVVLTPFDNQSHSPNQSTTCVNEDNIIQNIKFNRYKLTNKEMVNANINSPVIRFIFTKIFLDKNASDDKFLPGHYIELQAKVKGQVVIRKYNPLEGRMSKSFSIYVKIYSNGLLSQHLNKQLIGYEILARGPFDAGLHLPSRPLSLLGTGQKLSSLSPLFGTAKTLLNPNSLDGCWNELYMIAGGTGITPMIQLIVYHLEKSLKENTQCNNRMHLLFGNNTIDDIIDFELLERLAITSRGQLTVTYSLLYPPDDWVGLEGKISTNVISKWMRLVRGETLLSPTPNIPLALQTHYTKTLTPTIRHRDDDVISESEPSTGRFGRKLVQGKIIVCGSHGMINTAEQVLLDMGYDENDMILLVYYCDNNGNKVERKDGHRTSRESLKDSGPIDHKPANTDGNINKIYRPGPCDQNGTGFEKEEHRNEIKASIHYPKPAGVNKNETK</sequence>
<dbReference type="Gene3D" id="1.10.640.10">
    <property type="entry name" value="Haem peroxidase domain superfamily, animal type"/>
    <property type="match status" value="1"/>
</dbReference>
<feature type="compositionally biased region" description="Basic and acidic residues" evidence="6">
    <location>
        <begin position="1484"/>
        <end position="1495"/>
    </location>
</feature>
<dbReference type="GO" id="GO:0006979">
    <property type="term" value="P:response to oxidative stress"/>
    <property type="evidence" value="ECO:0007669"/>
    <property type="project" value="InterPro"/>
</dbReference>
<dbReference type="CDD" id="cd08760">
    <property type="entry name" value="Cyt_b561_FRRS1_like"/>
    <property type="match status" value="1"/>
</dbReference>
<keyword evidence="8" id="KW-0732">Signal</keyword>
<evidence type="ECO:0000256" key="1">
    <source>
        <dbReference type="ARBA" id="ARBA00004613"/>
    </source>
</evidence>
<evidence type="ECO:0000256" key="2">
    <source>
        <dbReference type="ARBA" id="ARBA00022525"/>
    </source>
</evidence>
<feature type="transmembrane region" description="Helical" evidence="7">
    <location>
        <begin position="866"/>
        <end position="883"/>
    </location>
</feature>
<keyword evidence="7" id="KW-1133">Transmembrane helix</keyword>
<dbReference type="PROSITE" id="PS50292">
    <property type="entry name" value="PEROXIDASE_3"/>
    <property type="match status" value="1"/>
</dbReference>
<keyword evidence="5" id="KW-0408">Iron</keyword>
<dbReference type="Gene3D" id="1.20.120.1770">
    <property type="match status" value="1"/>
</dbReference>
<dbReference type="InterPro" id="IPR037120">
    <property type="entry name" value="Haem_peroxidase_sf_animal"/>
</dbReference>
<feature type="domain" description="Cytochrome b5 heme-binding" evidence="9">
    <location>
        <begin position="914"/>
        <end position="972"/>
    </location>
</feature>
<keyword evidence="7" id="KW-0472">Membrane</keyword>
<dbReference type="InterPro" id="IPR005018">
    <property type="entry name" value="DOMON_domain"/>
</dbReference>
<feature type="compositionally biased region" description="Basic and acidic residues" evidence="6">
    <location>
        <begin position="1437"/>
        <end position="1462"/>
    </location>
</feature>
<evidence type="ECO:0000256" key="5">
    <source>
        <dbReference type="PIRSR" id="PIRSR619791-2"/>
    </source>
</evidence>
<dbReference type="SUPFAM" id="SSF55856">
    <property type="entry name" value="Cytochrome b5-like heme/steroid binding domain"/>
    <property type="match status" value="1"/>
</dbReference>
<evidence type="ECO:0000256" key="6">
    <source>
        <dbReference type="SAM" id="MobiDB-lite"/>
    </source>
</evidence>
<dbReference type="Pfam" id="PF00970">
    <property type="entry name" value="FAD_binding_6"/>
    <property type="match status" value="1"/>
</dbReference>
<dbReference type="Pfam" id="PF03098">
    <property type="entry name" value="An_peroxidase"/>
    <property type="match status" value="1"/>
</dbReference>
<dbReference type="GO" id="GO:0005576">
    <property type="term" value="C:extracellular region"/>
    <property type="evidence" value="ECO:0007669"/>
    <property type="project" value="UniProtKB-SubCell"/>
</dbReference>
<feature type="chain" id="PRO_5040214859" evidence="8">
    <location>
        <begin position="27"/>
        <end position="1511"/>
    </location>
</feature>
<evidence type="ECO:0000256" key="8">
    <source>
        <dbReference type="SAM" id="SignalP"/>
    </source>
</evidence>
<dbReference type="OrthoDB" id="823504at2759"/>
<keyword evidence="5" id="KW-0479">Metal-binding</keyword>
<dbReference type="CDD" id="cd06183">
    <property type="entry name" value="cyt_b5_reduct_like"/>
    <property type="match status" value="1"/>
</dbReference>
<evidence type="ECO:0000313" key="12">
    <source>
        <dbReference type="Proteomes" id="UP000789405"/>
    </source>
</evidence>
<keyword evidence="2" id="KW-0964">Secreted</keyword>
<dbReference type="GO" id="GO:0004601">
    <property type="term" value="F:peroxidase activity"/>
    <property type="evidence" value="ECO:0007669"/>
    <property type="project" value="InterPro"/>
</dbReference>